<keyword evidence="6 7" id="KW-0472">Membrane</keyword>
<protein>
    <submittedName>
        <fullName evidence="9">Na(+)/Ca(2+) exchanging</fullName>
    </submittedName>
</protein>
<evidence type="ECO:0000256" key="7">
    <source>
        <dbReference type="SAM" id="Phobius"/>
    </source>
</evidence>
<feature type="transmembrane region" description="Helical" evidence="7">
    <location>
        <begin position="166"/>
        <end position="187"/>
    </location>
</feature>
<evidence type="ECO:0000256" key="3">
    <source>
        <dbReference type="ARBA" id="ARBA00022692"/>
    </source>
</evidence>
<evidence type="ECO:0000256" key="4">
    <source>
        <dbReference type="ARBA" id="ARBA00022989"/>
    </source>
</evidence>
<evidence type="ECO:0000313" key="10">
    <source>
        <dbReference type="Proteomes" id="UP000193404"/>
    </source>
</evidence>
<reference evidence="9 10" key="1">
    <citation type="submission" date="2017-03" db="EMBL/GenBank/DDBJ databases">
        <title>Sulfur activation and transportation mechanism of thermophilic Archaea Acidianus manzaensis YN-25.</title>
        <authorList>
            <person name="Ma Y."/>
            <person name="Yang Y."/>
            <person name="Xia J."/>
        </authorList>
    </citation>
    <scope>NUCLEOTIDE SEQUENCE [LARGE SCALE GENOMIC DNA]</scope>
    <source>
        <strain evidence="9 10">YN-25</strain>
    </source>
</reference>
<evidence type="ECO:0000256" key="2">
    <source>
        <dbReference type="ARBA" id="ARBA00022448"/>
    </source>
</evidence>
<comment type="subcellular location">
    <subcellularLocation>
        <location evidence="1">Endomembrane system</location>
        <topology evidence="1">Multi-pass membrane protein</topology>
    </subcellularLocation>
</comment>
<dbReference type="AlphaFoldDB" id="A0A1W6K2H8"/>
<feature type="transmembrane region" description="Helical" evidence="7">
    <location>
        <begin position="106"/>
        <end position="123"/>
    </location>
</feature>
<dbReference type="GO" id="GO:0016020">
    <property type="term" value="C:membrane"/>
    <property type="evidence" value="ECO:0007669"/>
    <property type="project" value="InterPro"/>
</dbReference>
<dbReference type="GO" id="GO:0006874">
    <property type="term" value="P:intracellular calcium ion homeostasis"/>
    <property type="evidence" value="ECO:0007669"/>
    <property type="project" value="TreeGrafter"/>
</dbReference>
<keyword evidence="4 7" id="KW-1133">Transmembrane helix</keyword>
<feature type="domain" description="Sodium/calcium exchanger membrane region" evidence="8">
    <location>
        <begin position="168"/>
        <end position="305"/>
    </location>
</feature>
<dbReference type="Gene3D" id="1.20.1420.30">
    <property type="entry name" value="NCX, central ion-binding region"/>
    <property type="match status" value="1"/>
</dbReference>
<dbReference type="GO" id="GO:0015369">
    <property type="term" value="F:calcium:proton antiporter activity"/>
    <property type="evidence" value="ECO:0007669"/>
    <property type="project" value="TreeGrafter"/>
</dbReference>
<dbReference type="Proteomes" id="UP000193404">
    <property type="component" value="Chromosome"/>
</dbReference>
<dbReference type="InterPro" id="IPR004837">
    <property type="entry name" value="NaCa_Exmemb"/>
</dbReference>
<dbReference type="OrthoDB" id="10957at2157"/>
<proteinExistence type="predicted"/>
<dbReference type="GO" id="GO:0012505">
    <property type="term" value="C:endomembrane system"/>
    <property type="evidence" value="ECO:0007669"/>
    <property type="project" value="UniProtKB-SubCell"/>
</dbReference>
<dbReference type="KEGG" id="aman:B6F84_11985"/>
<sequence length="307" mass="34204">MIITIISFILSIIFLGIAAELLARGTEKLEDSLGQGIAGSIILGLITALPETVITVFALVEGKYEIAFGSAIGGNVILFTFGIGLIGLVYFFTWKKDATITSEYKVENRFLIIISIIMLIILIYRKLDLFSGSVLIFIYIYYVYYRIRNREYKNDKKEKINYKLSIIELTLGASMILGISSYFVNYLTIISESLHVPAVWLSLVLTPIAAELEEKISGIRLAMRREDGASLAFMSFVGSKIENASLLLGIIGIFTSFNVYSTLPEYLAAIIANIIGIFSLYNRKVSKYESIGLMGIYFGIIVLSFIF</sequence>
<dbReference type="InterPro" id="IPR044880">
    <property type="entry name" value="NCX_ion-bd_dom_sf"/>
</dbReference>
<dbReference type="GeneID" id="41591655"/>
<dbReference type="PANTHER" id="PTHR31503">
    <property type="entry name" value="VACUOLAR CALCIUM ION TRANSPORTER"/>
    <property type="match status" value="1"/>
</dbReference>
<feature type="transmembrane region" description="Helical" evidence="7">
    <location>
        <begin position="288"/>
        <end position="306"/>
    </location>
</feature>
<keyword evidence="3 7" id="KW-0812">Transmembrane</keyword>
<keyword evidence="2" id="KW-0813">Transport</keyword>
<dbReference type="EMBL" id="CP020477">
    <property type="protein sequence ID" value="ARM76662.1"/>
    <property type="molecule type" value="Genomic_DNA"/>
</dbReference>
<dbReference type="STRING" id="282676.B6F84_11985"/>
<evidence type="ECO:0000256" key="1">
    <source>
        <dbReference type="ARBA" id="ARBA00004127"/>
    </source>
</evidence>
<dbReference type="RefSeq" id="WP_148692456.1">
    <property type="nucleotide sequence ID" value="NZ_CP020477.1"/>
</dbReference>
<dbReference type="Pfam" id="PF01699">
    <property type="entry name" value="Na_Ca_ex"/>
    <property type="match status" value="2"/>
</dbReference>
<evidence type="ECO:0000313" key="9">
    <source>
        <dbReference type="EMBL" id="ARM76662.1"/>
    </source>
</evidence>
<organism evidence="9 10">
    <name type="scientific">Acidianus manzaensis</name>
    <dbReference type="NCBI Taxonomy" id="282676"/>
    <lineage>
        <taxon>Archaea</taxon>
        <taxon>Thermoproteota</taxon>
        <taxon>Thermoprotei</taxon>
        <taxon>Sulfolobales</taxon>
        <taxon>Sulfolobaceae</taxon>
        <taxon>Acidianus</taxon>
    </lineage>
</organism>
<dbReference type="PANTHER" id="PTHR31503:SF36">
    <property type="entry name" value="SODIUM_CALCIUM EXCHANGER MEMBRANE REGION DOMAIN-CONTAINING PROTEIN"/>
    <property type="match status" value="1"/>
</dbReference>
<keyword evidence="10" id="KW-1185">Reference proteome</keyword>
<gene>
    <name evidence="9" type="ORF">B6F84_11985</name>
</gene>
<feature type="domain" description="Sodium/calcium exchanger membrane region" evidence="8">
    <location>
        <begin position="5"/>
        <end position="147"/>
    </location>
</feature>
<evidence type="ECO:0000256" key="5">
    <source>
        <dbReference type="ARBA" id="ARBA00023065"/>
    </source>
</evidence>
<name>A0A1W6K2H8_9CREN</name>
<feature type="transmembrane region" description="Helical" evidence="7">
    <location>
        <begin position="263"/>
        <end position="281"/>
    </location>
</feature>
<accession>A0A1W6K2H8</accession>
<feature type="transmembrane region" description="Helical" evidence="7">
    <location>
        <begin position="37"/>
        <end position="60"/>
    </location>
</feature>
<evidence type="ECO:0000256" key="6">
    <source>
        <dbReference type="ARBA" id="ARBA00023136"/>
    </source>
</evidence>
<evidence type="ECO:0000259" key="8">
    <source>
        <dbReference type="Pfam" id="PF01699"/>
    </source>
</evidence>
<feature type="transmembrane region" description="Helical" evidence="7">
    <location>
        <begin position="66"/>
        <end position="94"/>
    </location>
</feature>
<feature type="transmembrane region" description="Helical" evidence="7">
    <location>
        <begin position="6"/>
        <end position="25"/>
    </location>
</feature>
<dbReference type="InterPro" id="IPR004713">
    <property type="entry name" value="CaH_exchang"/>
</dbReference>
<keyword evidence="5" id="KW-0406">Ion transport</keyword>